<comment type="caution">
    <text evidence="1">The sequence shown here is derived from an EMBL/GenBank/DDBJ whole genome shotgun (WGS) entry which is preliminary data.</text>
</comment>
<proteinExistence type="predicted"/>
<gene>
    <name evidence="1" type="ORF">MJ956_12650</name>
</gene>
<evidence type="ECO:0000313" key="1">
    <source>
        <dbReference type="EMBL" id="MCP3055984.1"/>
    </source>
</evidence>
<feature type="non-terminal residue" evidence="1">
    <location>
        <position position="127"/>
    </location>
</feature>
<sequence>MVMSINLRLLVGSFIFALLTLVFAAFSYDSQLVSLDLARKLYEGGSAPLSRLEIAKEKTAEIQSRFSSAAGESIENDEDRLQGERAGEVMLAASSILSDIRQVLSADVSADLRRAVGALRYPLSRIE</sequence>
<organism evidence="1 2">
    <name type="scientific">Aurantimonas marianensis</name>
    <dbReference type="NCBI Taxonomy" id="2920428"/>
    <lineage>
        <taxon>Bacteria</taxon>
        <taxon>Pseudomonadati</taxon>
        <taxon>Pseudomonadota</taxon>
        <taxon>Alphaproteobacteria</taxon>
        <taxon>Hyphomicrobiales</taxon>
        <taxon>Aurantimonadaceae</taxon>
        <taxon>Aurantimonas</taxon>
    </lineage>
</organism>
<keyword evidence="2" id="KW-1185">Reference proteome</keyword>
<dbReference type="EMBL" id="JALHBS010000076">
    <property type="protein sequence ID" value="MCP3055984.1"/>
    <property type="molecule type" value="Genomic_DNA"/>
</dbReference>
<name>A0A9X2HE78_9HYPH</name>
<accession>A0A9X2HE78</accession>
<evidence type="ECO:0000313" key="2">
    <source>
        <dbReference type="Proteomes" id="UP001155220"/>
    </source>
</evidence>
<dbReference type="Proteomes" id="UP001155220">
    <property type="component" value="Unassembled WGS sequence"/>
</dbReference>
<reference evidence="1" key="1">
    <citation type="submission" date="2022-03" db="EMBL/GenBank/DDBJ databases">
        <title>Aurantimonas Liuensis sp. Nov., isolated from the hadal seawater of the Mariana Trench.</title>
        <authorList>
            <person name="Liu R."/>
        </authorList>
    </citation>
    <scope>NUCLEOTIDE SEQUENCE</scope>
    <source>
        <strain evidence="1">LRZ36</strain>
    </source>
</reference>
<dbReference type="AlphaFoldDB" id="A0A9X2HE78"/>
<protein>
    <submittedName>
        <fullName evidence="1">Uncharacterized protein</fullName>
    </submittedName>
</protein>